<evidence type="ECO:0000256" key="1">
    <source>
        <dbReference type="SAM" id="Coils"/>
    </source>
</evidence>
<dbReference type="PROSITE" id="PS51257">
    <property type="entry name" value="PROKAR_LIPOPROTEIN"/>
    <property type="match status" value="1"/>
</dbReference>
<keyword evidence="2" id="KW-0732">Signal</keyword>
<keyword evidence="1" id="KW-0175">Coiled coil</keyword>
<evidence type="ECO:0008006" key="5">
    <source>
        <dbReference type="Google" id="ProtNLM"/>
    </source>
</evidence>
<evidence type="ECO:0000313" key="3">
    <source>
        <dbReference type="EMBL" id="TCJ01477.1"/>
    </source>
</evidence>
<feature type="coiled-coil region" evidence="1">
    <location>
        <begin position="124"/>
        <end position="151"/>
    </location>
</feature>
<evidence type="ECO:0000313" key="4">
    <source>
        <dbReference type="Proteomes" id="UP000293846"/>
    </source>
</evidence>
<evidence type="ECO:0000256" key="2">
    <source>
        <dbReference type="SAM" id="SignalP"/>
    </source>
</evidence>
<sequence length="160" mass="18102">MKKILISLFSVLILLTACSNPIQDDLLSYINDDITPLADLELEAMNAFDNVTGANYIDDETTYNTLIDEVVPIYSEFIDELETIMPDTDEVSKLHEQYIDAANLQHSAFVNILDALEIGDTELITDANQKLAEARQEIRTYEQNIVKLAEENNVELDMNE</sequence>
<dbReference type="EMBL" id="SJTH01000061">
    <property type="protein sequence ID" value="TCJ01477.1"/>
    <property type="molecule type" value="Genomic_DNA"/>
</dbReference>
<reference evidence="3 4" key="1">
    <citation type="submission" date="2019-03" db="EMBL/GenBank/DDBJ databases">
        <authorList>
            <person name="Jensen L."/>
            <person name="Storgaard J."/>
            <person name="Sulaj E."/>
            <person name="Schramm A."/>
            <person name="Marshall I.P.G."/>
        </authorList>
    </citation>
    <scope>NUCLEOTIDE SEQUENCE [LARGE SCALE GENOMIC DNA]</scope>
    <source>
        <strain evidence="3 4">2017H2G3</strain>
    </source>
</reference>
<proteinExistence type="predicted"/>
<dbReference type="OrthoDB" id="1953267at2"/>
<keyword evidence="4" id="KW-1185">Reference proteome</keyword>
<feature type="signal peptide" evidence="2">
    <location>
        <begin position="1"/>
        <end position="19"/>
    </location>
</feature>
<comment type="caution">
    <text evidence="3">The sequence shown here is derived from an EMBL/GenBank/DDBJ whole genome shotgun (WGS) entry which is preliminary data.</text>
</comment>
<dbReference type="Proteomes" id="UP000293846">
    <property type="component" value="Unassembled WGS sequence"/>
</dbReference>
<dbReference type="AlphaFoldDB" id="A0A4R1AUT4"/>
<protein>
    <recommendedName>
        <fullName evidence="5">Lipoprotein</fullName>
    </recommendedName>
</protein>
<feature type="chain" id="PRO_5020403729" description="Lipoprotein" evidence="2">
    <location>
        <begin position="20"/>
        <end position="160"/>
    </location>
</feature>
<name>A0A4R1AUT4_9BACI</name>
<accession>A0A4R1AUT4</accession>
<organism evidence="3 4">
    <name type="scientific">Cytobacillus praedii</name>
    <dbReference type="NCBI Taxonomy" id="1742358"/>
    <lineage>
        <taxon>Bacteria</taxon>
        <taxon>Bacillati</taxon>
        <taxon>Bacillota</taxon>
        <taxon>Bacilli</taxon>
        <taxon>Bacillales</taxon>
        <taxon>Bacillaceae</taxon>
        <taxon>Cytobacillus</taxon>
    </lineage>
</organism>
<gene>
    <name evidence="3" type="ORF">E0Y62_23910</name>
</gene>